<reference evidence="8 9" key="2">
    <citation type="submission" date="2018-11" db="EMBL/GenBank/DDBJ databases">
        <authorList>
            <consortium name="Pathogen Informatics"/>
        </authorList>
    </citation>
    <scope>NUCLEOTIDE SEQUENCE [LARGE SCALE GENOMIC DNA]</scope>
</reference>
<evidence type="ECO:0000256" key="5">
    <source>
        <dbReference type="ARBA" id="ARBA00023242"/>
    </source>
</evidence>
<feature type="coiled-coil region" evidence="6">
    <location>
        <begin position="116"/>
        <end position="215"/>
    </location>
</feature>
<evidence type="ECO:0000313" key="9">
    <source>
        <dbReference type="Proteomes" id="UP000271162"/>
    </source>
</evidence>
<feature type="compositionally biased region" description="Basic and acidic residues" evidence="7">
    <location>
        <begin position="546"/>
        <end position="556"/>
    </location>
</feature>
<reference evidence="10" key="1">
    <citation type="submission" date="2017-02" db="UniProtKB">
        <authorList>
            <consortium name="WormBaseParasite"/>
        </authorList>
    </citation>
    <scope>IDENTIFICATION</scope>
</reference>
<feature type="region of interest" description="Disordered" evidence="7">
    <location>
        <begin position="756"/>
        <end position="776"/>
    </location>
</feature>
<evidence type="ECO:0000313" key="10">
    <source>
        <dbReference type="WBParaSite" id="NBR_0000025601-mRNA-1"/>
    </source>
</evidence>
<evidence type="ECO:0000256" key="4">
    <source>
        <dbReference type="ARBA" id="ARBA00023187"/>
    </source>
</evidence>
<feature type="compositionally biased region" description="Basic and acidic residues" evidence="7">
    <location>
        <begin position="506"/>
        <end position="518"/>
    </location>
</feature>
<evidence type="ECO:0000256" key="7">
    <source>
        <dbReference type="SAM" id="MobiDB-lite"/>
    </source>
</evidence>
<protein>
    <submittedName>
        <fullName evidence="10">U4/U6.U5 tri-snRNP-associated protein 1 (inferred by orthology to a human protein)</fullName>
    </submittedName>
</protein>
<keyword evidence="9" id="KW-1185">Reference proteome</keyword>
<evidence type="ECO:0000256" key="3">
    <source>
        <dbReference type="ARBA" id="ARBA00022664"/>
    </source>
</evidence>
<name>A0A0N4XCQ9_NIPBR</name>
<dbReference type="STRING" id="27835.A0A0N4XCQ9"/>
<dbReference type="Pfam" id="PF03343">
    <property type="entry name" value="SART-1"/>
    <property type="match status" value="1"/>
</dbReference>
<feature type="compositionally biased region" description="Basic residues" evidence="7">
    <location>
        <begin position="1"/>
        <end position="10"/>
    </location>
</feature>
<dbReference type="WBParaSite" id="NBR_0000025601-mRNA-1">
    <property type="protein sequence ID" value="NBR_0000025601-mRNA-1"/>
    <property type="gene ID" value="NBR_0000025601"/>
</dbReference>
<feature type="compositionally biased region" description="Basic and acidic residues" evidence="7">
    <location>
        <begin position="47"/>
        <end position="61"/>
    </location>
</feature>
<evidence type="ECO:0000256" key="1">
    <source>
        <dbReference type="ARBA" id="ARBA00004123"/>
    </source>
</evidence>
<feature type="region of interest" description="Disordered" evidence="7">
    <location>
        <begin position="624"/>
        <end position="646"/>
    </location>
</feature>
<dbReference type="EMBL" id="UYSL01000084">
    <property type="protein sequence ID" value="VDL62654.1"/>
    <property type="molecule type" value="Genomic_DNA"/>
</dbReference>
<dbReference type="AlphaFoldDB" id="A0A0N4XCQ9"/>
<feature type="region of interest" description="Disordered" evidence="7">
    <location>
        <begin position="366"/>
        <end position="478"/>
    </location>
</feature>
<dbReference type="PANTHER" id="PTHR14152:SF5">
    <property type="entry name" value="U4_U6.U5 TRI-SNRNP-ASSOCIATED PROTEIN 1"/>
    <property type="match status" value="1"/>
</dbReference>
<accession>A0A0N4XCQ9</accession>
<proteinExistence type="inferred from homology"/>
<feature type="compositionally biased region" description="Basic and acidic residues" evidence="7">
    <location>
        <begin position="767"/>
        <end position="776"/>
    </location>
</feature>
<feature type="compositionally biased region" description="Basic and acidic residues" evidence="7">
    <location>
        <begin position="11"/>
        <end position="23"/>
    </location>
</feature>
<dbReference type="Pfam" id="PF19252">
    <property type="entry name" value="HIND"/>
    <property type="match status" value="1"/>
</dbReference>
<feature type="compositionally biased region" description="Basic and acidic residues" evidence="7">
    <location>
        <begin position="588"/>
        <end position="600"/>
    </location>
</feature>
<feature type="compositionally biased region" description="Acidic residues" evidence="7">
    <location>
        <begin position="462"/>
        <end position="472"/>
    </location>
</feature>
<gene>
    <name evidence="8" type="ORF">NBR_LOCUS257</name>
</gene>
<dbReference type="GO" id="GO:0045292">
    <property type="term" value="P:mRNA cis splicing, via spliceosome"/>
    <property type="evidence" value="ECO:0007669"/>
    <property type="project" value="TreeGrafter"/>
</dbReference>
<organism evidence="10">
    <name type="scientific">Nippostrongylus brasiliensis</name>
    <name type="common">Rat hookworm</name>
    <dbReference type="NCBI Taxonomy" id="27835"/>
    <lineage>
        <taxon>Eukaryota</taxon>
        <taxon>Metazoa</taxon>
        <taxon>Ecdysozoa</taxon>
        <taxon>Nematoda</taxon>
        <taxon>Chromadorea</taxon>
        <taxon>Rhabditida</taxon>
        <taxon>Rhabditina</taxon>
        <taxon>Rhabditomorpha</taxon>
        <taxon>Strongyloidea</taxon>
        <taxon>Heligmosomidae</taxon>
        <taxon>Nippostrongylus</taxon>
    </lineage>
</organism>
<feature type="compositionally biased region" description="Basic residues" evidence="7">
    <location>
        <begin position="366"/>
        <end position="380"/>
    </location>
</feature>
<feature type="region of interest" description="Disordered" evidence="7">
    <location>
        <begin position="1"/>
        <end position="69"/>
    </location>
</feature>
<sequence>MVSSRVSKRRRGDDSDSDDGGRRNRDRKHSSSRSRSPSPKQKKSRRREKERDLSPPAKDDYAESLSIEETNKLRAKLGLAPLEVDDGSKTREGEDGAMIHIEDGFEFRHKKPENWAEKKKEQEMKEKLELAKKKRQIYEKVLVAKGIAESDSDDDAEGWVEKMRRQEEEKKRAEERAKMLDAMDEEFGVNSLIDEEKAKQEKKKARQAAKQKIKNQYTAGLVVGHSKEAFAGVNDQILVLEDKSVLDEGEEVLVNPNLIDNEKSARNVELKKRKELMKGFDDVDEFGNPKSYGVLTKYDEELDGVQREKFRLDERGGYDLEKDEREERMRRELELAGKTLVSMEMPKYKVGSEFYTKEEMVAFRKVKKGKKEKSTRKRKILKAEDLVPDEPAEGKDLGSRKSRRRRNSDAEENEDGQADVKAEVEEEDKSNQGTTESSGPWKKATKNAVDLEMLRSIAEKGDSDEDESEDEFGGAGDLAEVVIEDDAEEELASVMDKARRLRQVVVKKEDDDVAQKQEVDEEDTVAIKKWKQAQIEKEKRRKERLARKEDKNKYDKPGTSNAIDSDDERQLEEAKEVAYSDEDDDDNDNGKSEYENVLGKEADVTKGVGAMLKLAAQKGYLNDNETKKKTGQNLDHLRNQSKTQIEQGKYDIEDKYAKKLDRLGTTGRGPIMPFVEKKDYKPEVNIHYVDEKGRVMDQKDAYRELSYKFHGRNPGKKQTEKRISRRDKKELLKQMNSSDTPLGTLSKQLKKQEQLQTPYLVLSGSGRSDHTSLKKE</sequence>
<dbReference type="InterPro" id="IPR005011">
    <property type="entry name" value="SNU66/SART1"/>
</dbReference>
<dbReference type="Proteomes" id="UP000271162">
    <property type="component" value="Unassembled WGS sequence"/>
</dbReference>
<dbReference type="GO" id="GO:0000481">
    <property type="term" value="P:maturation of 5S rRNA"/>
    <property type="evidence" value="ECO:0007669"/>
    <property type="project" value="TreeGrafter"/>
</dbReference>
<comment type="similarity">
    <text evidence="2">Belongs to the SNU66/SART1 family.</text>
</comment>
<keyword evidence="5" id="KW-0539">Nucleus</keyword>
<keyword evidence="4" id="KW-0508">mRNA splicing</keyword>
<dbReference type="InterPro" id="IPR045347">
    <property type="entry name" value="HIND"/>
</dbReference>
<keyword evidence="6" id="KW-0175">Coiled coil</keyword>
<feature type="region of interest" description="Disordered" evidence="7">
    <location>
        <begin position="506"/>
        <end position="600"/>
    </location>
</feature>
<dbReference type="OMA" id="KRRDYTG"/>
<evidence type="ECO:0000256" key="2">
    <source>
        <dbReference type="ARBA" id="ARBA00006076"/>
    </source>
</evidence>
<evidence type="ECO:0000313" key="8">
    <source>
        <dbReference type="EMBL" id="VDL62654.1"/>
    </source>
</evidence>
<dbReference type="PANTHER" id="PTHR14152">
    <property type="entry name" value="SQUAMOUS CELL CARCINOMA ANTIGEN RECOGNISED BY CYTOTOXIC T LYMPHOCYTES"/>
    <property type="match status" value="1"/>
</dbReference>
<dbReference type="GO" id="GO:0046540">
    <property type="term" value="C:U4/U6 x U5 tri-snRNP complex"/>
    <property type="evidence" value="ECO:0007669"/>
    <property type="project" value="InterPro"/>
</dbReference>
<keyword evidence="3" id="KW-0507">mRNA processing</keyword>
<comment type="subcellular location">
    <subcellularLocation>
        <location evidence="1">Nucleus</location>
    </subcellularLocation>
</comment>
<evidence type="ECO:0000256" key="6">
    <source>
        <dbReference type="SAM" id="Coils"/>
    </source>
</evidence>